<protein>
    <submittedName>
        <fullName evidence="1">Uncharacterized protein</fullName>
    </submittedName>
</protein>
<proteinExistence type="predicted"/>
<comment type="caution">
    <text evidence="1">The sequence shown here is derived from an EMBL/GenBank/DDBJ whole genome shotgun (WGS) entry which is preliminary data.</text>
</comment>
<evidence type="ECO:0000313" key="2">
    <source>
        <dbReference type="Proteomes" id="UP000290378"/>
    </source>
</evidence>
<name>A0A6M8NAR1_9BACT</name>
<dbReference type="NCBIfam" id="TIGR02549">
    <property type="entry name" value="CRISPR_DxTHG"/>
    <property type="match status" value="1"/>
</dbReference>
<organism evidence="1 2">
    <name type="scientific">Arcobacter cloacae</name>
    <dbReference type="NCBI Taxonomy" id="1054034"/>
    <lineage>
        <taxon>Bacteria</taxon>
        <taxon>Pseudomonadati</taxon>
        <taxon>Campylobacterota</taxon>
        <taxon>Epsilonproteobacteria</taxon>
        <taxon>Campylobacterales</taxon>
        <taxon>Arcobacteraceae</taxon>
        <taxon>Arcobacter</taxon>
    </lineage>
</organism>
<dbReference type="RefSeq" id="WP_129013793.1">
    <property type="nucleotide sequence ID" value="NZ_CBCSEI010000010.1"/>
</dbReference>
<reference evidence="1 2" key="1">
    <citation type="submission" date="2017-09" db="EMBL/GenBank/DDBJ databases">
        <title>Genomics of the genus Arcobacter.</title>
        <authorList>
            <person name="Perez-Cataluna A."/>
            <person name="Figueras M.J."/>
            <person name="Salas-Masso N."/>
        </authorList>
    </citation>
    <scope>NUCLEOTIDE SEQUENCE [LARGE SCALE GENOMIC DNA]</scope>
    <source>
        <strain evidence="1 2">CECT 7834</strain>
    </source>
</reference>
<dbReference type="InterPro" id="IPR013383">
    <property type="entry name" value="CRISPR-assoc_prot_DxTHG_CS"/>
</dbReference>
<evidence type="ECO:0000313" key="1">
    <source>
        <dbReference type="EMBL" id="RXI40469.1"/>
    </source>
</evidence>
<keyword evidence="2" id="KW-1185">Reference proteome</keyword>
<gene>
    <name evidence="1" type="ORF">CP963_08750</name>
</gene>
<sequence>MNSKKAVITILGLIGGKDNHQKATYYFEEKKEEKKEYFNTFPLLIEKFPNDYKIVPLHTKEAKSVNEKVLQKSDITFANFEEKYFIDDDKNFTKLFNIINSAIEEYDELIIDVSHGFRHLPILMVVDLIIQNFQDTSKIKQIFFAKEIVQYKEYEIIDLKEYLDLANISFVLTTFEKNYTVASHIKSEIYKKLLKELNDFSNDLMALNIGNLKKTANELIIELDKIEEISIEKQALKLKETVQQLSNFENNDLYFYYYQLSKTLFEKNYILLSLTLLYESTVLFIVFSIEKKNNEIYKKLENHFKNKFSEKYIYQLGDLLKNLHRNFVDNNKINRNLLNEKEYLLLQNSYKSLNIQKLSKDINDKRNNLAHANSIKSFQDISQEVSKLIFQYESQIINKK</sequence>
<dbReference type="AlphaFoldDB" id="A0A6M8NAR1"/>
<dbReference type="Proteomes" id="UP000290378">
    <property type="component" value="Unassembled WGS sequence"/>
</dbReference>
<accession>A0A6M8NAR1</accession>
<dbReference type="EMBL" id="NXII01000010">
    <property type="protein sequence ID" value="RXI40469.1"/>
    <property type="molecule type" value="Genomic_DNA"/>
</dbReference>